<keyword evidence="1" id="KW-0812">Transmembrane</keyword>
<feature type="transmembrane region" description="Helical" evidence="1">
    <location>
        <begin position="270"/>
        <end position="295"/>
    </location>
</feature>
<dbReference type="EMBL" id="VLKZ01000003">
    <property type="protein sequence ID" value="TWI57844.1"/>
    <property type="molecule type" value="Genomic_DNA"/>
</dbReference>
<name>A0A562QM76_9BACI</name>
<keyword evidence="1" id="KW-0472">Membrane</keyword>
<dbReference type="InterPro" id="IPR023264">
    <property type="entry name" value="ABC_transptr_acetoin_YtrC/YtrD"/>
</dbReference>
<dbReference type="InterPro" id="IPR053046">
    <property type="entry name" value="ABC-5_transporter"/>
</dbReference>
<feature type="transmembrane region" description="Helical" evidence="1">
    <location>
        <begin position="60"/>
        <end position="82"/>
    </location>
</feature>
<organism evidence="2 3">
    <name type="scientific">Halalkalibacter nanhaiisediminis</name>
    <dbReference type="NCBI Taxonomy" id="688079"/>
    <lineage>
        <taxon>Bacteria</taxon>
        <taxon>Bacillati</taxon>
        <taxon>Bacillota</taxon>
        <taxon>Bacilli</taxon>
        <taxon>Bacillales</taxon>
        <taxon>Bacillaceae</taxon>
        <taxon>Halalkalibacter</taxon>
    </lineage>
</organism>
<sequence>MSVKALFRKEWKQSKMYLLMITLLFIFLYPMRAILGLEEWRERTNQEYFMPEHAVPGVFGPGSSGMLIIIFLVLLAVQFIGTERNTRRHDFSFALPFKRRTMFLVKWLMGAGTTTIVMLITFTIAYFLISTSEFGMYLEPSYFSLFLSQWLGYLAMYTFTLFIGTITGEMVSQIALTFIFTIFPVGIFVLIDSFMRVHGFGYFQYYDIFSIHYLVWPLYILSGPFGIDDLHLWVPAVATIVFLSVGAWLYERNPSEHNGEFLLFKQLEPFFRVGIIACFALFGGMIVSSLVPFSLSNGTQILFYWIGFVLFLILSYLVTKRLFAMNIKVKGK</sequence>
<proteinExistence type="predicted"/>
<dbReference type="PRINTS" id="PR02026">
    <property type="entry name" value="YTRCYTRDABC"/>
</dbReference>
<keyword evidence="1" id="KW-1133">Transmembrane helix</keyword>
<dbReference type="OrthoDB" id="2658554at2"/>
<evidence type="ECO:0000256" key="1">
    <source>
        <dbReference type="SAM" id="Phobius"/>
    </source>
</evidence>
<accession>A0A562QM76</accession>
<feature type="transmembrane region" description="Helical" evidence="1">
    <location>
        <begin position="230"/>
        <end position="250"/>
    </location>
</feature>
<comment type="caution">
    <text evidence="2">The sequence shown here is derived from an EMBL/GenBank/DDBJ whole genome shotgun (WGS) entry which is preliminary data.</text>
</comment>
<dbReference type="PANTHER" id="PTHR39177">
    <property type="entry name" value="ABC TRANSPORTER PERMEASE YTRC-RELATED"/>
    <property type="match status" value="1"/>
</dbReference>
<dbReference type="PANTHER" id="PTHR39177:SF1">
    <property type="entry name" value="ABC TRANSPORTER PERMEASE YTRC-RELATED"/>
    <property type="match status" value="1"/>
</dbReference>
<dbReference type="RefSeq" id="WP_144449539.1">
    <property type="nucleotide sequence ID" value="NZ_VLKZ01000003.1"/>
</dbReference>
<protein>
    <submittedName>
        <fullName evidence="2">ABC-2 type transport system permease protein</fullName>
    </submittedName>
</protein>
<dbReference type="Proteomes" id="UP000315711">
    <property type="component" value="Unassembled WGS sequence"/>
</dbReference>
<feature type="transmembrane region" description="Helical" evidence="1">
    <location>
        <begin position="174"/>
        <end position="195"/>
    </location>
</feature>
<dbReference type="AlphaFoldDB" id="A0A562QM76"/>
<feature type="transmembrane region" description="Helical" evidence="1">
    <location>
        <begin position="141"/>
        <end position="162"/>
    </location>
</feature>
<reference evidence="2 3" key="1">
    <citation type="journal article" date="2015" name="Stand. Genomic Sci.">
        <title>Genomic Encyclopedia of Bacterial and Archaeal Type Strains, Phase III: the genomes of soil and plant-associated and newly described type strains.</title>
        <authorList>
            <person name="Whitman W.B."/>
            <person name="Woyke T."/>
            <person name="Klenk H.P."/>
            <person name="Zhou Y."/>
            <person name="Lilburn T.G."/>
            <person name="Beck B.J."/>
            <person name="De Vos P."/>
            <person name="Vandamme P."/>
            <person name="Eisen J.A."/>
            <person name="Garrity G."/>
            <person name="Hugenholtz P."/>
            <person name="Kyrpides N.C."/>
        </authorList>
    </citation>
    <scope>NUCLEOTIDE SEQUENCE [LARGE SCALE GENOMIC DNA]</scope>
    <source>
        <strain evidence="2 3">CGMCC 1.10116</strain>
    </source>
</reference>
<evidence type="ECO:0000313" key="3">
    <source>
        <dbReference type="Proteomes" id="UP000315711"/>
    </source>
</evidence>
<gene>
    <name evidence="2" type="ORF">IQ10_01173</name>
</gene>
<keyword evidence="3" id="KW-1185">Reference proteome</keyword>
<evidence type="ECO:0000313" key="2">
    <source>
        <dbReference type="EMBL" id="TWI57844.1"/>
    </source>
</evidence>
<feature type="transmembrane region" description="Helical" evidence="1">
    <location>
        <begin position="301"/>
        <end position="318"/>
    </location>
</feature>
<feature type="transmembrane region" description="Helical" evidence="1">
    <location>
        <begin position="103"/>
        <end position="129"/>
    </location>
</feature>